<accession>U3UAK1</accession>
<feature type="region of interest" description="Disordered" evidence="1">
    <location>
        <begin position="93"/>
        <end position="112"/>
    </location>
</feature>
<feature type="compositionally biased region" description="Basic and acidic residues" evidence="1">
    <location>
        <begin position="55"/>
        <end position="70"/>
    </location>
</feature>
<dbReference type="EMBL" id="CAFE01000064">
    <property type="protein sequence ID" value="CCD36871.1"/>
    <property type="molecule type" value="Genomic_DNA"/>
</dbReference>
<evidence type="ECO:0000313" key="3">
    <source>
        <dbReference type="Proteomes" id="UP000003511"/>
    </source>
</evidence>
<name>U3UAK1_9BURK</name>
<gene>
    <name evidence="2" type="ORF">BKIR_c151_4287</name>
</gene>
<dbReference type="BioCyc" id="CBUR1055526:G10QW-293-MONOMER"/>
<proteinExistence type="predicted"/>
<feature type="region of interest" description="Disordered" evidence="1">
    <location>
        <begin position="45"/>
        <end position="80"/>
    </location>
</feature>
<keyword evidence="3" id="KW-1185">Reference proteome</keyword>
<comment type="caution">
    <text evidence="2">The sequence shown here is derived from an EMBL/GenBank/DDBJ whole genome shotgun (WGS) entry which is preliminary data.</text>
</comment>
<protein>
    <submittedName>
        <fullName evidence="2">WGS project CAFE00000000 data, contig bkir_c151</fullName>
    </submittedName>
</protein>
<evidence type="ECO:0000313" key="2">
    <source>
        <dbReference type="EMBL" id="CCD36871.1"/>
    </source>
</evidence>
<organism evidence="2 3">
    <name type="scientific">Candidatus Paraburkholderia kirkii UZHbot1</name>
    <dbReference type="NCBI Taxonomy" id="1055526"/>
    <lineage>
        <taxon>Bacteria</taxon>
        <taxon>Pseudomonadati</taxon>
        <taxon>Pseudomonadota</taxon>
        <taxon>Betaproteobacteria</taxon>
        <taxon>Burkholderiales</taxon>
        <taxon>Burkholderiaceae</taxon>
        <taxon>Paraburkholderia</taxon>
    </lineage>
</organism>
<dbReference type="HOGENOM" id="CLU_2141289_0_0_4"/>
<reference evidence="2 3" key="1">
    <citation type="submission" date="2011-09" db="EMBL/GenBank/DDBJ databases">
        <authorList>
            <person name="Carlier A."/>
        </authorList>
    </citation>
    <scope>NUCLEOTIDE SEQUENCE [LARGE SCALE GENOMIC DNA]</scope>
    <source>
        <strain evidence="2 3">UZHbot1</strain>
    </source>
</reference>
<dbReference type="Proteomes" id="UP000003511">
    <property type="component" value="Unassembled WGS sequence"/>
</dbReference>
<feature type="compositionally biased region" description="Basic residues" evidence="1">
    <location>
        <begin position="71"/>
        <end position="80"/>
    </location>
</feature>
<dbReference type="AlphaFoldDB" id="U3UAK1"/>
<reference evidence="2 3" key="2">
    <citation type="submission" date="2011-10" db="EMBL/GenBank/DDBJ databases">
        <title>Draft genome sequence of Candidatus Burkholderia kirkii.</title>
        <authorList>
            <person name="Carlier A.L."/>
            <person name="Eberl L."/>
        </authorList>
    </citation>
    <scope>NUCLEOTIDE SEQUENCE [LARGE SCALE GENOMIC DNA]</scope>
    <source>
        <strain evidence="2 3">UZHbot1</strain>
    </source>
</reference>
<sequence length="112" mass="12503">MVNMSSTIGATELAWQQRSNSEYAAFQLTSGRQFSDNSAVQPYLAKAESDAASGETDRVVGDRDAQDAVNRHRAAVSRWRRTRTPRRRIVLQRPDTSRMKAARYSICASSPP</sequence>
<evidence type="ECO:0000256" key="1">
    <source>
        <dbReference type="SAM" id="MobiDB-lite"/>
    </source>
</evidence>